<dbReference type="PANTHER" id="PTHR42790:SF19">
    <property type="entry name" value="KYNURENINE_ALPHA-AMINOADIPATE AMINOTRANSFERASE, MITOCHONDRIAL"/>
    <property type="match status" value="1"/>
</dbReference>
<dbReference type="Gene3D" id="3.40.640.10">
    <property type="entry name" value="Type I PLP-dependent aspartate aminotransferase-like (Major domain)"/>
    <property type="match status" value="1"/>
</dbReference>
<dbReference type="RefSeq" id="WP_377567519.1">
    <property type="nucleotide sequence ID" value="NZ_JBHTJZ010000064.1"/>
</dbReference>
<dbReference type="SUPFAM" id="SSF53383">
    <property type="entry name" value="PLP-dependent transferases"/>
    <property type="match status" value="1"/>
</dbReference>
<dbReference type="Proteomes" id="UP001596989">
    <property type="component" value="Unassembled WGS sequence"/>
</dbReference>
<keyword evidence="2 6" id="KW-0032">Aminotransferase</keyword>
<dbReference type="InterPro" id="IPR015422">
    <property type="entry name" value="PyrdxlP-dep_Trfase_small"/>
</dbReference>
<reference evidence="7" key="1">
    <citation type="journal article" date="2019" name="Int. J. Syst. Evol. Microbiol.">
        <title>The Global Catalogue of Microorganisms (GCM) 10K type strain sequencing project: providing services to taxonomists for standard genome sequencing and annotation.</title>
        <authorList>
            <consortium name="The Broad Institute Genomics Platform"/>
            <consortium name="The Broad Institute Genome Sequencing Center for Infectious Disease"/>
            <person name="Wu L."/>
            <person name="Ma J."/>
        </authorList>
    </citation>
    <scope>NUCLEOTIDE SEQUENCE [LARGE SCALE GENOMIC DNA]</scope>
    <source>
        <strain evidence="7">CCUG 59129</strain>
    </source>
</reference>
<keyword evidence="3" id="KW-0808">Transferase</keyword>
<comment type="cofactor">
    <cofactor evidence="1">
        <name>pyridoxal 5'-phosphate</name>
        <dbReference type="ChEBI" id="CHEBI:597326"/>
    </cofactor>
</comment>
<gene>
    <name evidence="6" type="ORF">ACFQ2I_20330</name>
</gene>
<dbReference type="CDD" id="cd00609">
    <property type="entry name" value="AAT_like"/>
    <property type="match status" value="1"/>
</dbReference>
<dbReference type="EMBL" id="JBHTJZ010000064">
    <property type="protein sequence ID" value="MFD0961697.1"/>
    <property type="molecule type" value="Genomic_DNA"/>
</dbReference>
<comment type="caution">
    <text evidence="6">The sequence shown here is derived from an EMBL/GenBank/DDBJ whole genome shotgun (WGS) entry which is preliminary data.</text>
</comment>
<evidence type="ECO:0000256" key="1">
    <source>
        <dbReference type="ARBA" id="ARBA00001933"/>
    </source>
</evidence>
<keyword evidence="4" id="KW-0663">Pyridoxal phosphate</keyword>
<organism evidence="6 7">
    <name type="scientific">Paenibacillus chungangensis</name>
    <dbReference type="NCBI Taxonomy" id="696535"/>
    <lineage>
        <taxon>Bacteria</taxon>
        <taxon>Bacillati</taxon>
        <taxon>Bacillota</taxon>
        <taxon>Bacilli</taxon>
        <taxon>Bacillales</taxon>
        <taxon>Paenibacillaceae</taxon>
        <taxon>Paenibacillus</taxon>
    </lineage>
</organism>
<protein>
    <submittedName>
        <fullName evidence="6">Aminotransferase class I/II-fold pyridoxal phosphate-dependent enzyme</fullName>
    </submittedName>
</protein>
<sequence>MDDKRAVCSFEGHQLPMKRTEIAKLKEIALGVWSEPGIGRNHSEWEELIPYRRLVGDLISTEGAEVKPKPEHLLFTEGTGETVEMLLRTLAAPGDYVLLEQPADDGMISSCKRLGLLIAAADSDGEGIDAEQAERLIVRHRPRLMLAMPDFRNPTGRSWSLARRRKVLQLCLAYGVTIVEHDLYGHTGFQSDYRQVYPSLLALAMGHSGERPTIVQVGSLTDTLAPVVRSAWIASPDEHMLAALHDARQGGVDTIAQTIAYRYLKQVIVQHGLEQAALDRRKRLMAMDRELRRANMTDLNWTLPEGGIYLWLELPEGLDADALLRASRMKGVTFHPGASCYVHRGKRNTARLNFAAHSARVNASGIQRLMEAIAEFTARR</sequence>
<accession>A0ABW3HVY6</accession>
<feature type="domain" description="Aminotransferase class I/classII large" evidence="5">
    <location>
        <begin position="53"/>
        <end position="369"/>
    </location>
</feature>
<dbReference type="InterPro" id="IPR015424">
    <property type="entry name" value="PyrdxlP-dep_Trfase"/>
</dbReference>
<evidence type="ECO:0000259" key="5">
    <source>
        <dbReference type="Pfam" id="PF00155"/>
    </source>
</evidence>
<dbReference type="Pfam" id="PF00155">
    <property type="entry name" value="Aminotran_1_2"/>
    <property type="match status" value="1"/>
</dbReference>
<dbReference type="PANTHER" id="PTHR42790">
    <property type="entry name" value="AMINOTRANSFERASE"/>
    <property type="match status" value="1"/>
</dbReference>
<dbReference type="InterPro" id="IPR015421">
    <property type="entry name" value="PyrdxlP-dep_Trfase_major"/>
</dbReference>
<dbReference type="InterPro" id="IPR004839">
    <property type="entry name" value="Aminotransferase_I/II_large"/>
</dbReference>
<name>A0ABW3HVY6_9BACL</name>
<dbReference type="GO" id="GO:0008483">
    <property type="term" value="F:transaminase activity"/>
    <property type="evidence" value="ECO:0007669"/>
    <property type="project" value="UniProtKB-KW"/>
</dbReference>
<keyword evidence="7" id="KW-1185">Reference proteome</keyword>
<proteinExistence type="predicted"/>
<evidence type="ECO:0000256" key="2">
    <source>
        <dbReference type="ARBA" id="ARBA00022576"/>
    </source>
</evidence>
<evidence type="ECO:0000313" key="7">
    <source>
        <dbReference type="Proteomes" id="UP001596989"/>
    </source>
</evidence>
<evidence type="ECO:0000313" key="6">
    <source>
        <dbReference type="EMBL" id="MFD0961697.1"/>
    </source>
</evidence>
<dbReference type="Gene3D" id="3.90.1150.10">
    <property type="entry name" value="Aspartate Aminotransferase, domain 1"/>
    <property type="match status" value="1"/>
</dbReference>
<evidence type="ECO:0000256" key="3">
    <source>
        <dbReference type="ARBA" id="ARBA00022679"/>
    </source>
</evidence>
<dbReference type="InterPro" id="IPR050859">
    <property type="entry name" value="Class-I_PLP-dep_aminotransf"/>
</dbReference>
<evidence type="ECO:0000256" key="4">
    <source>
        <dbReference type="ARBA" id="ARBA00022898"/>
    </source>
</evidence>